<proteinExistence type="predicted"/>
<name>A0A9Q6WQA2_9BURK</name>
<accession>A0A9Q6WQA2</accession>
<dbReference type="Proteomes" id="UP000509548">
    <property type="component" value="Plasmid unnamed"/>
</dbReference>
<protein>
    <submittedName>
        <fullName evidence="1">Uncharacterized protein</fullName>
    </submittedName>
</protein>
<sequence>MRALTYLAFDLHEASCVSSHMPVAISTRDQGKGRTGHAWLERRNPSKFELRATGAKAGWAP</sequence>
<gene>
    <name evidence="1" type="ORF">A9O66_31730</name>
</gene>
<geneLocation type="plasmid" evidence="2"/>
<evidence type="ECO:0000313" key="1">
    <source>
        <dbReference type="EMBL" id="QLB67065.1"/>
    </source>
</evidence>
<reference evidence="1 2" key="1">
    <citation type="journal article" date="2014" name="Genome Announc.">
        <title>Draft Genome Sequence of the Haloacid-Degrading Burkholderia caribensis Strain MBA4.</title>
        <authorList>
            <person name="Pan Y."/>
            <person name="Kong K.F."/>
            <person name="Tsang J.S."/>
        </authorList>
    </citation>
    <scope>NUCLEOTIDE SEQUENCE [LARGE SCALE GENOMIC DNA]</scope>
    <source>
        <strain evidence="1 2">852011</strain>
    </source>
</reference>
<evidence type="ECO:0000313" key="2">
    <source>
        <dbReference type="Proteomes" id="UP000509548"/>
    </source>
</evidence>
<keyword evidence="1" id="KW-0614">Plasmid</keyword>
<organism evidence="1 2">
    <name type="scientific">Paraburkholderia caribensis</name>
    <dbReference type="NCBI Taxonomy" id="75105"/>
    <lineage>
        <taxon>Bacteria</taxon>
        <taxon>Pseudomonadati</taxon>
        <taxon>Pseudomonadota</taxon>
        <taxon>Betaproteobacteria</taxon>
        <taxon>Burkholderiales</taxon>
        <taxon>Burkholderiaceae</taxon>
        <taxon>Paraburkholderia</taxon>
    </lineage>
</organism>
<dbReference type="AlphaFoldDB" id="A0A9Q6WQA2"/>
<dbReference type="EMBL" id="CP015960">
    <property type="protein sequence ID" value="QLB67065.1"/>
    <property type="molecule type" value="Genomic_DNA"/>
</dbReference>